<evidence type="ECO:0000259" key="3">
    <source>
        <dbReference type="Pfam" id="PF24883"/>
    </source>
</evidence>
<gene>
    <name evidence="4" type="ORF">BBA_03959</name>
</gene>
<organism evidence="4 5">
    <name type="scientific">Beauveria bassiana (strain ARSEF 2860)</name>
    <name type="common">White muscardine disease fungus</name>
    <name type="synonym">Tritirachium shiotae</name>
    <dbReference type="NCBI Taxonomy" id="655819"/>
    <lineage>
        <taxon>Eukaryota</taxon>
        <taxon>Fungi</taxon>
        <taxon>Dikarya</taxon>
        <taxon>Ascomycota</taxon>
        <taxon>Pezizomycotina</taxon>
        <taxon>Sordariomycetes</taxon>
        <taxon>Hypocreomycetidae</taxon>
        <taxon>Hypocreales</taxon>
        <taxon>Cordycipitaceae</taxon>
        <taxon>Beauveria</taxon>
    </lineage>
</organism>
<dbReference type="EMBL" id="JH725157">
    <property type="protein sequence ID" value="EJP67385.1"/>
    <property type="molecule type" value="Genomic_DNA"/>
</dbReference>
<proteinExistence type="predicted"/>
<accession>J4WB88</accession>
<dbReference type="SUPFAM" id="SSF52540">
    <property type="entry name" value="P-loop containing nucleoside triphosphate hydrolases"/>
    <property type="match status" value="1"/>
</dbReference>
<dbReference type="GeneID" id="19886971"/>
<dbReference type="InterPro" id="IPR027417">
    <property type="entry name" value="P-loop_NTPase"/>
</dbReference>
<keyword evidence="1" id="KW-0677">Repeat</keyword>
<dbReference type="InterPro" id="IPR029058">
    <property type="entry name" value="AB_hydrolase_fold"/>
</dbReference>
<dbReference type="Gene3D" id="1.25.40.20">
    <property type="entry name" value="Ankyrin repeat-containing domain"/>
    <property type="match status" value="2"/>
</dbReference>
<dbReference type="Pfam" id="PF00023">
    <property type="entry name" value="Ank"/>
    <property type="match status" value="2"/>
</dbReference>
<dbReference type="Pfam" id="PF12796">
    <property type="entry name" value="Ank_2"/>
    <property type="match status" value="1"/>
</dbReference>
<keyword evidence="2" id="KW-0040">ANK repeat</keyword>
<dbReference type="Pfam" id="PF24883">
    <property type="entry name" value="NPHP3_N"/>
    <property type="match status" value="1"/>
</dbReference>
<evidence type="ECO:0000256" key="1">
    <source>
        <dbReference type="ARBA" id="ARBA00022737"/>
    </source>
</evidence>
<feature type="repeat" description="ANK" evidence="2">
    <location>
        <begin position="1047"/>
        <end position="1079"/>
    </location>
</feature>
<name>J4WB88_BEAB2</name>
<feature type="repeat" description="ANK" evidence="2">
    <location>
        <begin position="1149"/>
        <end position="1181"/>
    </location>
</feature>
<dbReference type="AlphaFoldDB" id="J4WB88"/>
<reference evidence="4 5" key="1">
    <citation type="journal article" date="2012" name="Sci. Rep.">
        <title>Genomic perspectives on the evolution of fungal entomopathogenicity in Beauveria bassiana.</title>
        <authorList>
            <person name="Xiao G."/>
            <person name="Ying S.H."/>
            <person name="Zheng P."/>
            <person name="Wang Z.L."/>
            <person name="Zhang S."/>
            <person name="Xie X.Q."/>
            <person name="Shang Y."/>
            <person name="St Leger R.J."/>
            <person name="Zhao G.P."/>
            <person name="Wang C."/>
            <person name="Feng M.G."/>
        </authorList>
    </citation>
    <scope>NUCLEOTIDE SEQUENCE [LARGE SCALE GENOMIC DNA]</scope>
    <source>
        <strain evidence="4 5">ARSEF 2860</strain>
    </source>
</reference>
<dbReference type="PROSITE" id="PS50088">
    <property type="entry name" value="ANK_REPEAT"/>
    <property type="match status" value="5"/>
</dbReference>
<dbReference type="Proteomes" id="UP000002762">
    <property type="component" value="Unassembled WGS sequence"/>
</dbReference>
<dbReference type="InParanoid" id="J4WB88"/>
<dbReference type="PANTHER" id="PTHR10039:SF5">
    <property type="entry name" value="NACHT DOMAIN-CONTAINING PROTEIN"/>
    <property type="match status" value="1"/>
</dbReference>
<dbReference type="Gene3D" id="3.40.50.1820">
    <property type="entry name" value="alpha/beta hydrolase"/>
    <property type="match status" value="1"/>
</dbReference>
<dbReference type="HOGENOM" id="CLU_000288_34_1_1"/>
<dbReference type="InterPro" id="IPR036770">
    <property type="entry name" value="Ankyrin_rpt-contain_sf"/>
</dbReference>
<keyword evidence="5" id="KW-1185">Reference proteome</keyword>
<protein>
    <submittedName>
        <fullName evidence="4">Sex-determining protein fem-1</fullName>
    </submittedName>
</protein>
<dbReference type="SUPFAM" id="SSF48403">
    <property type="entry name" value="Ankyrin repeat"/>
    <property type="match status" value="1"/>
</dbReference>
<dbReference type="PROSITE" id="PS50297">
    <property type="entry name" value="ANK_REP_REGION"/>
    <property type="match status" value="4"/>
</dbReference>
<feature type="repeat" description="ANK" evidence="2">
    <location>
        <begin position="1014"/>
        <end position="1046"/>
    </location>
</feature>
<dbReference type="SMART" id="SM00248">
    <property type="entry name" value="ANK"/>
    <property type="match status" value="5"/>
</dbReference>
<dbReference type="STRING" id="655819.J4WB88"/>
<evidence type="ECO:0000313" key="4">
    <source>
        <dbReference type="EMBL" id="EJP67385.1"/>
    </source>
</evidence>
<dbReference type="Gene3D" id="3.40.50.300">
    <property type="entry name" value="P-loop containing nucleotide triphosphate hydrolases"/>
    <property type="match status" value="1"/>
</dbReference>
<dbReference type="InterPro" id="IPR056884">
    <property type="entry name" value="NPHP3-like_N"/>
</dbReference>
<feature type="repeat" description="ANK" evidence="2">
    <location>
        <begin position="1080"/>
        <end position="1112"/>
    </location>
</feature>
<feature type="repeat" description="ANK" evidence="2">
    <location>
        <begin position="981"/>
        <end position="1013"/>
    </location>
</feature>
<dbReference type="InterPro" id="IPR002110">
    <property type="entry name" value="Ankyrin_rpt"/>
</dbReference>
<feature type="domain" description="Nephrocystin 3-like N-terminal" evidence="3">
    <location>
        <begin position="439"/>
        <end position="619"/>
    </location>
</feature>
<dbReference type="PANTHER" id="PTHR10039">
    <property type="entry name" value="AMELOGENIN"/>
    <property type="match status" value="1"/>
</dbReference>
<evidence type="ECO:0000313" key="5">
    <source>
        <dbReference type="Proteomes" id="UP000002762"/>
    </source>
</evidence>
<dbReference type="RefSeq" id="XP_008597278.1">
    <property type="nucleotide sequence ID" value="XM_008599056.1"/>
</dbReference>
<evidence type="ECO:0000256" key="2">
    <source>
        <dbReference type="PROSITE-ProRule" id="PRU00023"/>
    </source>
</evidence>
<sequence>MASSSSSAADAAVPAKRRAPVYRVRGVPPELDRASLLALLESHKDLSGCGLGIHTLAADIGGSQTATILFAQNKIPPRLAALERRGALAVEIVVNPTPKSAGAKRERHGPQAANMRIDALLLGLTTLYTPPKKNHHFDVLAVHGLGGSHPYGSFVSYDDGHMWLKDDLPRMIPSARVMIYGYDTKLPKNPDCAKLVDLGGGLRLAMVGLWQDARPASTKPLVLVGLSLGGLLVKEALIQLSHSSLWSSELGTVRGVLLFGAPNDGMNMKSLWPIVQDNSNRLLLDSLNPINPNELINQKPAFARLLRRASLELFCFWEQLPSPVARMTPSGSDNNYSMDGEPQYMVSKVSATSCLPPGAPSERVVGLQTTHSGLVKFRCHDPEFEKVKPILIHMCDPCRGAAVADSLPLLTPAEKACQAALSFARRETPDHEIKDAVAGTCEWLFAHQEYKLWHSSPKGLLWVKGIAGSGKSTLLRYTLGRIKALSSAGEAPIVLDFFFDRQGNKLQKSSRGLFRSLVHQVLTRAPRALATFVDAFQRHSAAEQPVPDDATKWSEYDLKAALRSSLAAVLQERPVWLLIDALDEADDEATAVGVVDEFKALLDRVSDDGFPLRIFFTARQHLVLDGDYGFEITVQGNNEADIATFVAARLSTSRSLKESSIGELITERAAGLFLWAALVVDRAHTMHRHGRGLMSIRRMIHGTPAKLAALYRQMLDELAAEERPLTRKLFQWMCFAERPLKVNELKWALIVGAESLIESCTQFEDHDEFDSDMATRIVYISRGLVKTEPKRADSSPSAQHFVRFIHQSVVDFLLREGGLASMHDGPTLASADIARLAHYQLSRTCIRYLRMKKIAQLPAETLQEWAESGTLWSTFPLFEYASVAWPSHTQRGHQHRLVSSMGWPSDPFFNRWLRIYCRVWSRKYNRSRCIMDQLKEWSYLFRCPPENIDVGHFAAQYGLTELLLEALPPRGRVAVDTRDYFGRTPLFYAALNGYGRLVAALLNTGADPCVRDNKGRDALSFAAQCGHADVASDLLSKGAGVNARDDTGVTALHWAALGQDRKTMRLLLYWGADVGAKARNGSTPLEWAILVGHERGVARLLAAGSAVNYSHGDWRFTIGLDPWVNYVCEEKGILNINLVDGDLRDQRTRMWTPLSLAVRKGIVAIVKLLLDKGASPDLAAESGSLPLSLARELGNEEIISLLEARASKSKELSIRLGSNTTM</sequence>
<dbReference type="SUPFAM" id="SSF53474">
    <property type="entry name" value="alpha/beta-Hydrolases"/>
    <property type="match status" value="1"/>
</dbReference>